<dbReference type="PANTHER" id="PTHR36919">
    <property type="entry name" value="BLR1215 PROTEIN"/>
    <property type="match status" value="1"/>
</dbReference>
<name>A0A1X7AKH5_9GAMM</name>
<evidence type="ECO:0000313" key="4">
    <source>
        <dbReference type="Proteomes" id="UP000196573"/>
    </source>
</evidence>
<feature type="signal peptide" evidence="1">
    <location>
        <begin position="1"/>
        <end position="24"/>
    </location>
</feature>
<dbReference type="RefSeq" id="WP_087110056.1">
    <property type="nucleotide sequence ID" value="NZ_CBCSCN010000003.1"/>
</dbReference>
<feature type="chain" id="PRO_5010883728" description="DUF2147 domain-containing protein" evidence="1">
    <location>
        <begin position="25"/>
        <end position="161"/>
    </location>
</feature>
<protein>
    <recommendedName>
        <fullName evidence="2">DUF2147 domain-containing protein</fullName>
    </recommendedName>
</protein>
<evidence type="ECO:0000313" key="3">
    <source>
        <dbReference type="EMBL" id="SMA47202.1"/>
    </source>
</evidence>
<feature type="domain" description="DUF2147" evidence="2">
    <location>
        <begin position="35"/>
        <end position="151"/>
    </location>
</feature>
<dbReference type="Gene3D" id="2.40.128.520">
    <property type="match status" value="1"/>
</dbReference>
<keyword evidence="4" id="KW-1185">Reference proteome</keyword>
<reference evidence="3 4" key="1">
    <citation type="submission" date="2017-03" db="EMBL/GenBank/DDBJ databases">
        <authorList>
            <person name="Afonso C.L."/>
            <person name="Miller P.J."/>
            <person name="Scott M.A."/>
            <person name="Spackman E."/>
            <person name="Goraichik I."/>
            <person name="Dimitrov K.M."/>
            <person name="Suarez D.L."/>
            <person name="Swayne D.E."/>
        </authorList>
    </citation>
    <scope>NUCLEOTIDE SEQUENCE [LARGE SCALE GENOMIC DNA]</scope>
    <source>
        <strain evidence="3">SB41UT1</strain>
    </source>
</reference>
<sequence>MRLITRGVLPVLLALTALVSQAWASAAPEYASPAGLWITYDENTHEPISYVRITEDNGIYNGKVEKILVGTDADKLCVACTGSNKNQPIEGMEIIWNMQPDGDNYDNGKILDPDNGKTYSANMKLMENGRKLKVRGYIGIPLVGRSQVWVRKEATAQDNIQ</sequence>
<proteinExistence type="predicted"/>
<evidence type="ECO:0000256" key="1">
    <source>
        <dbReference type="SAM" id="SignalP"/>
    </source>
</evidence>
<evidence type="ECO:0000259" key="2">
    <source>
        <dbReference type="Pfam" id="PF09917"/>
    </source>
</evidence>
<dbReference type="InterPro" id="IPR019223">
    <property type="entry name" value="DUF2147"/>
</dbReference>
<dbReference type="Proteomes" id="UP000196573">
    <property type="component" value="Unassembled WGS sequence"/>
</dbReference>
<dbReference type="Pfam" id="PF09917">
    <property type="entry name" value="DUF2147"/>
    <property type="match status" value="1"/>
</dbReference>
<dbReference type="PANTHER" id="PTHR36919:SF3">
    <property type="entry name" value="BLL5882 PROTEIN"/>
    <property type="match status" value="1"/>
</dbReference>
<gene>
    <name evidence="3" type="ORF">EHSB41UT_02339</name>
</gene>
<dbReference type="EMBL" id="FWPT01000005">
    <property type="protein sequence ID" value="SMA47202.1"/>
    <property type="molecule type" value="Genomic_DNA"/>
</dbReference>
<keyword evidence="1" id="KW-0732">Signal</keyword>
<dbReference type="AlphaFoldDB" id="A0A1X7AKH5"/>
<accession>A0A1X7AKH5</accession>
<dbReference type="OrthoDB" id="9814399at2"/>
<organism evidence="3 4">
    <name type="scientific">Parendozoicomonas haliclonae</name>
    <dbReference type="NCBI Taxonomy" id="1960125"/>
    <lineage>
        <taxon>Bacteria</taxon>
        <taxon>Pseudomonadati</taxon>
        <taxon>Pseudomonadota</taxon>
        <taxon>Gammaproteobacteria</taxon>
        <taxon>Oceanospirillales</taxon>
        <taxon>Endozoicomonadaceae</taxon>
        <taxon>Parendozoicomonas</taxon>
    </lineage>
</organism>